<evidence type="ECO:0000313" key="1">
    <source>
        <dbReference type="EMBL" id="MDT0604210.1"/>
    </source>
</evidence>
<reference evidence="1 2" key="1">
    <citation type="submission" date="2023-09" db="EMBL/GenBank/DDBJ databases">
        <authorList>
            <person name="Rey-Velasco X."/>
        </authorList>
    </citation>
    <scope>NUCLEOTIDE SEQUENCE [LARGE SCALE GENOMIC DNA]</scope>
    <source>
        <strain evidence="1 2">W431</strain>
    </source>
</reference>
<comment type="caution">
    <text evidence="1">The sequence shown here is derived from an EMBL/GenBank/DDBJ whole genome shotgun (WGS) entry which is preliminary data.</text>
</comment>
<protein>
    <recommendedName>
        <fullName evidence="3">RES domain-containing protein</fullName>
    </recommendedName>
</protein>
<evidence type="ECO:0000313" key="2">
    <source>
        <dbReference type="Proteomes" id="UP001266357"/>
    </source>
</evidence>
<keyword evidence="2" id="KW-1185">Reference proteome</keyword>
<sequence length="85" mass="9468">MQAVLEREVLLERRQYTPEHSSLWDKLSLAQKFAASSLTQFGYDLAFIRNSQARGSLAILLCDGNAATINDEGEINTSPDITIRP</sequence>
<proteinExistence type="predicted"/>
<accession>A0ABU3A204</accession>
<gene>
    <name evidence="1" type="ORF">RM573_11450</name>
</gene>
<dbReference type="RefSeq" id="WP_311581798.1">
    <property type="nucleotide sequence ID" value="NZ_JAVRIF010000005.1"/>
</dbReference>
<dbReference type="EMBL" id="JAVRIF010000005">
    <property type="protein sequence ID" value="MDT0604210.1"/>
    <property type="molecule type" value="Genomic_DNA"/>
</dbReference>
<dbReference type="Proteomes" id="UP001266357">
    <property type="component" value="Unassembled WGS sequence"/>
</dbReference>
<name>A0ABU3A204_9GAMM</name>
<evidence type="ECO:0008006" key="3">
    <source>
        <dbReference type="Google" id="ProtNLM"/>
    </source>
</evidence>
<organism evidence="1 2">
    <name type="scientific">Thalassotalea castellviae</name>
    <dbReference type="NCBI Taxonomy" id="3075612"/>
    <lineage>
        <taxon>Bacteria</taxon>
        <taxon>Pseudomonadati</taxon>
        <taxon>Pseudomonadota</taxon>
        <taxon>Gammaproteobacteria</taxon>
        <taxon>Alteromonadales</taxon>
        <taxon>Colwelliaceae</taxon>
        <taxon>Thalassotalea</taxon>
    </lineage>
</organism>